<evidence type="ECO:0000256" key="13">
    <source>
        <dbReference type="SAM" id="Phobius"/>
    </source>
</evidence>
<evidence type="ECO:0000256" key="5">
    <source>
        <dbReference type="ARBA" id="ARBA00022547"/>
    </source>
</evidence>
<proteinExistence type="inferred from homology"/>
<keyword evidence="6 12" id="KW-0812">Transmembrane</keyword>
<dbReference type="Pfam" id="PF00895">
    <property type="entry name" value="ATP-synt_8"/>
    <property type="match status" value="1"/>
</dbReference>
<keyword evidence="7 12" id="KW-0375">Hydrogen ion transport</keyword>
<evidence type="ECO:0000256" key="1">
    <source>
        <dbReference type="ARBA" id="ARBA00004304"/>
    </source>
</evidence>
<evidence type="ECO:0000256" key="2">
    <source>
        <dbReference type="ARBA" id="ARBA00008892"/>
    </source>
</evidence>
<dbReference type="CTD" id="4509"/>
<keyword evidence="4 12" id="KW-0813">Transport</keyword>
<organism evidence="14">
    <name type="scientific">Thyridosmylus langii</name>
    <dbReference type="NCBI Taxonomy" id="1305651"/>
    <lineage>
        <taxon>Eukaryota</taxon>
        <taxon>Metazoa</taxon>
        <taxon>Ecdysozoa</taxon>
        <taxon>Arthropoda</taxon>
        <taxon>Hexapoda</taxon>
        <taxon>Insecta</taxon>
        <taxon>Pterygota</taxon>
        <taxon>Neoptera</taxon>
        <taxon>Endopterygota</taxon>
        <taxon>Neuroptera</taxon>
        <taxon>Myrmeleontiformia</taxon>
        <taxon>Osmylidae</taxon>
        <taxon>Thyridosmylus</taxon>
    </lineage>
</organism>
<reference evidence="14" key="1">
    <citation type="journal article" date="2013" name="PLoS ONE">
        <title>Ancestral Gene Organization in the Mitochondrial Genome of Thyridosmylus langii (McLachlan, 1870) (Neuroptera: Osmylidae) and Implications for Lacewing Evolution.</title>
        <authorList>
            <person name="Zhao J."/>
            <person name="Li H."/>
            <person name="Winterton S.L."/>
            <person name="Liu Z."/>
        </authorList>
    </citation>
    <scope>NUCLEOTIDE SEQUENCE</scope>
</reference>
<sequence>MPQMAPISWLTLFLYFSMIFLLFNCLNYFIISHKAPMSESKMFSSNSLVWKW</sequence>
<evidence type="ECO:0000313" key="14">
    <source>
        <dbReference type="EMBL" id="AGH27219.1"/>
    </source>
</evidence>
<dbReference type="EMBL" id="KC515397">
    <property type="protein sequence ID" value="AGH27219.1"/>
    <property type="molecule type" value="Genomic_DNA"/>
</dbReference>
<keyword evidence="11 13" id="KW-0472">Membrane</keyword>
<comment type="subcellular location">
    <subcellularLocation>
        <location evidence="1 12">Mitochondrion membrane</location>
        <topology evidence="1 12">Single-pass membrane protein</topology>
    </subcellularLocation>
</comment>
<keyword evidence="8 13" id="KW-1133">Transmembrane helix</keyword>
<gene>
    <name evidence="14" type="primary">ATP8</name>
</gene>
<dbReference type="GO" id="GO:0015078">
    <property type="term" value="F:proton transmembrane transporter activity"/>
    <property type="evidence" value="ECO:0007669"/>
    <property type="project" value="InterPro"/>
</dbReference>
<keyword evidence="9 12" id="KW-0406">Ion transport</keyword>
<dbReference type="GO" id="GO:0031966">
    <property type="term" value="C:mitochondrial membrane"/>
    <property type="evidence" value="ECO:0007669"/>
    <property type="project" value="UniProtKB-SubCell"/>
</dbReference>
<evidence type="ECO:0000256" key="6">
    <source>
        <dbReference type="ARBA" id="ARBA00022692"/>
    </source>
</evidence>
<keyword evidence="5 12" id="KW-0138">CF(0)</keyword>
<evidence type="ECO:0000256" key="4">
    <source>
        <dbReference type="ARBA" id="ARBA00022448"/>
    </source>
</evidence>
<dbReference type="AlphaFoldDB" id="R9QZY1"/>
<comment type="similarity">
    <text evidence="2 12">Belongs to the ATPase protein 8 family.</text>
</comment>
<dbReference type="InterPro" id="IPR001421">
    <property type="entry name" value="ATP8_metazoa"/>
</dbReference>
<dbReference type="RefSeq" id="YP_008081142.1">
    <property type="nucleotide sequence ID" value="NC_021415.1"/>
</dbReference>
<accession>R9QZY1</accession>
<dbReference type="GO" id="GO:0015986">
    <property type="term" value="P:proton motive force-driven ATP synthesis"/>
    <property type="evidence" value="ECO:0007669"/>
    <property type="project" value="InterPro"/>
</dbReference>
<evidence type="ECO:0000256" key="10">
    <source>
        <dbReference type="ARBA" id="ARBA00023128"/>
    </source>
</evidence>
<evidence type="ECO:0000256" key="3">
    <source>
        <dbReference type="ARBA" id="ARBA00011291"/>
    </source>
</evidence>
<geneLocation type="mitochondrion" evidence="14"/>
<evidence type="ECO:0000256" key="12">
    <source>
        <dbReference type="RuleBase" id="RU003661"/>
    </source>
</evidence>
<dbReference type="GeneID" id="15822672"/>
<dbReference type="GO" id="GO:0045259">
    <property type="term" value="C:proton-transporting ATP synthase complex"/>
    <property type="evidence" value="ECO:0007669"/>
    <property type="project" value="UniProtKB-KW"/>
</dbReference>
<evidence type="ECO:0000256" key="8">
    <source>
        <dbReference type="ARBA" id="ARBA00022989"/>
    </source>
</evidence>
<evidence type="ECO:0000256" key="11">
    <source>
        <dbReference type="ARBA" id="ARBA00023136"/>
    </source>
</evidence>
<protein>
    <recommendedName>
        <fullName evidence="12">ATP synthase complex subunit 8</fullName>
    </recommendedName>
</protein>
<keyword evidence="10 12" id="KW-0496">Mitochondrion</keyword>
<feature type="transmembrane region" description="Helical" evidence="13">
    <location>
        <begin position="12"/>
        <end position="31"/>
    </location>
</feature>
<name>R9QZY1_9NEOP</name>
<evidence type="ECO:0000256" key="7">
    <source>
        <dbReference type="ARBA" id="ARBA00022781"/>
    </source>
</evidence>
<evidence type="ECO:0000256" key="9">
    <source>
        <dbReference type="ARBA" id="ARBA00023065"/>
    </source>
</evidence>
<comment type="subunit">
    <text evidence="3">F-type ATPases have 2 components, CF(1) - the catalytic core - and CF(0) - the membrane proton channel.</text>
</comment>